<gene>
    <name evidence="1" type="ORF">CLN94_12710</name>
</gene>
<name>A0A2A4CNQ2_9RHOB</name>
<reference evidence="1 2" key="1">
    <citation type="submission" date="2017-09" db="EMBL/GenBank/DDBJ databases">
        <title>A multilocus sequence analysis scheme for characterization of bacteria in the genus Thioclava.</title>
        <authorList>
            <person name="Liu Y."/>
            <person name="Shao Z."/>
        </authorList>
    </citation>
    <scope>NUCLEOTIDE SEQUENCE [LARGE SCALE GENOMIC DNA]</scope>
    <source>
        <strain evidence="1 2">CAU 1312</strain>
    </source>
</reference>
<evidence type="ECO:0000313" key="1">
    <source>
        <dbReference type="EMBL" id="PCD75759.1"/>
    </source>
</evidence>
<evidence type="ECO:0008006" key="3">
    <source>
        <dbReference type="Google" id="ProtNLM"/>
    </source>
</evidence>
<dbReference type="OrthoDB" id="8479024at2"/>
<dbReference type="AlphaFoldDB" id="A0A2A4CNQ2"/>
<dbReference type="Pfam" id="PF07386">
    <property type="entry name" value="DUF1499"/>
    <property type="match status" value="1"/>
</dbReference>
<evidence type="ECO:0000313" key="2">
    <source>
        <dbReference type="Proteomes" id="UP000243507"/>
    </source>
</evidence>
<dbReference type="EMBL" id="NTJD01000010">
    <property type="protein sequence ID" value="PCD75759.1"/>
    <property type="molecule type" value="Genomic_DNA"/>
</dbReference>
<dbReference type="RefSeq" id="WP_096434322.1">
    <property type="nucleotide sequence ID" value="NZ_NTJD01000010.1"/>
</dbReference>
<accession>A0A2A4CNQ2</accession>
<comment type="caution">
    <text evidence="1">The sequence shown here is derived from an EMBL/GenBank/DDBJ whole genome shotgun (WGS) entry which is preliminary data.</text>
</comment>
<sequence length="140" mass="14843">MRVVFYLILAGLFVAAQAYVRLAPLPAARLGAPPQAQAPGDWPARGGFAAARVVADPQAALAALVQVAEATPRTRRLSGSPEDGHLVYVTRTLFWGFPDITHLWVAGDTVQAQGHLVFGGSDFGVNRARLEGWLAQAGID</sequence>
<protein>
    <recommendedName>
        <fullName evidence="3">DUF1499 domain-containing protein</fullName>
    </recommendedName>
</protein>
<dbReference type="Proteomes" id="UP000243507">
    <property type="component" value="Unassembled WGS sequence"/>
</dbReference>
<dbReference type="InterPro" id="IPR010865">
    <property type="entry name" value="DUF1499"/>
</dbReference>
<organism evidence="1 2">
    <name type="scientific">Pseudothioclava arenosa</name>
    <dbReference type="NCBI Taxonomy" id="1795308"/>
    <lineage>
        <taxon>Bacteria</taxon>
        <taxon>Pseudomonadati</taxon>
        <taxon>Pseudomonadota</taxon>
        <taxon>Alphaproteobacteria</taxon>
        <taxon>Rhodobacterales</taxon>
        <taxon>Paracoccaceae</taxon>
        <taxon>Pseudothioclava</taxon>
    </lineage>
</organism>
<proteinExistence type="predicted"/>
<keyword evidence="2" id="KW-1185">Reference proteome</keyword>